<name>A0A376H0M7_ENTGA</name>
<dbReference type="AlphaFoldDB" id="A0A376H0M7"/>
<dbReference type="Proteomes" id="UP000254807">
    <property type="component" value="Unassembled WGS sequence"/>
</dbReference>
<evidence type="ECO:0000313" key="2">
    <source>
        <dbReference type="Proteomes" id="UP000254807"/>
    </source>
</evidence>
<reference evidence="1 2" key="1">
    <citation type="submission" date="2018-06" db="EMBL/GenBank/DDBJ databases">
        <authorList>
            <consortium name="Pathogen Informatics"/>
            <person name="Doyle S."/>
        </authorList>
    </citation>
    <scope>NUCLEOTIDE SEQUENCE [LARGE SCALE GENOMIC DNA]</scope>
    <source>
        <strain evidence="1 2">NCTC12360</strain>
    </source>
</reference>
<protein>
    <submittedName>
        <fullName evidence="1">Uncharacterized protein</fullName>
    </submittedName>
</protein>
<keyword evidence="2" id="KW-1185">Reference proteome</keyword>
<accession>A0A376H0M7</accession>
<organism evidence="1 2">
    <name type="scientific">Enterococcus gallinarum</name>
    <dbReference type="NCBI Taxonomy" id="1353"/>
    <lineage>
        <taxon>Bacteria</taxon>
        <taxon>Bacillati</taxon>
        <taxon>Bacillota</taxon>
        <taxon>Bacilli</taxon>
        <taxon>Lactobacillales</taxon>
        <taxon>Enterococcaceae</taxon>
        <taxon>Enterococcus</taxon>
    </lineage>
</organism>
<gene>
    <name evidence="1" type="ORF">NCTC12360_00153</name>
</gene>
<dbReference type="EMBL" id="UFYW01000001">
    <property type="protein sequence ID" value="STD81739.1"/>
    <property type="molecule type" value="Genomic_DNA"/>
</dbReference>
<proteinExistence type="predicted"/>
<dbReference type="RefSeq" id="WP_139243284.1">
    <property type="nucleotide sequence ID" value="NZ_JBHULA010000019.1"/>
</dbReference>
<evidence type="ECO:0000313" key="1">
    <source>
        <dbReference type="EMBL" id="STD81739.1"/>
    </source>
</evidence>
<sequence>MKRSRMVEGMVKEKVYEQEYFTKKHFDAFCVTCGSFDETRRFHFSDGSIEKIPVVRFFEWHKHQGKFREYLVIPEPPTRKKRYKTQRFYLETYDFAEIYPQLATIYDLNGLLIAQRRHPYQPFYWVCRRTFYQTDTQEYVTEYQRRRRKRNGQKPSIS</sequence>